<reference evidence="1 2" key="1">
    <citation type="journal article" date="2024" name="Chem. Sci.">
        <title>Discovery of megapolipeptins by genome mining of a Burkholderiales bacteria collection.</title>
        <authorList>
            <person name="Paulo B.S."/>
            <person name="Recchia M.J.J."/>
            <person name="Lee S."/>
            <person name="Fergusson C.H."/>
            <person name="Romanowski S.B."/>
            <person name="Hernandez A."/>
            <person name="Krull N."/>
            <person name="Liu D.Y."/>
            <person name="Cavanagh H."/>
            <person name="Bos A."/>
            <person name="Gray C.A."/>
            <person name="Murphy B.T."/>
            <person name="Linington R.G."/>
            <person name="Eustaquio A.S."/>
        </authorList>
    </citation>
    <scope>NUCLEOTIDE SEQUENCE [LARGE SCALE GENOMIC DNA]</scope>
    <source>
        <strain evidence="1 2">RL17-350-BIC-A</strain>
    </source>
</reference>
<name>A0ABW9B6C6_9BURK</name>
<dbReference type="RefSeq" id="WP_408183507.1">
    <property type="nucleotide sequence ID" value="NZ_JAQQEZ010000107.1"/>
</dbReference>
<evidence type="ECO:0000313" key="1">
    <source>
        <dbReference type="EMBL" id="MFM0008470.1"/>
    </source>
</evidence>
<organism evidence="1 2">
    <name type="scientific">Paraburkholderia dipogonis</name>
    <dbReference type="NCBI Taxonomy" id="1211383"/>
    <lineage>
        <taxon>Bacteria</taxon>
        <taxon>Pseudomonadati</taxon>
        <taxon>Pseudomonadota</taxon>
        <taxon>Betaproteobacteria</taxon>
        <taxon>Burkholderiales</taxon>
        <taxon>Burkholderiaceae</taxon>
        <taxon>Paraburkholderia</taxon>
    </lineage>
</organism>
<dbReference type="EMBL" id="JAQQEZ010000107">
    <property type="protein sequence ID" value="MFM0008470.1"/>
    <property type="molecule type" value="Genomic_DNA"/>
</dbReference>
<dbReference type="Proteomes" id="UP001629230">
    <property type="component" value="Unassembled WGS sequence"/>
</dbReference>
<comment type="caution">
    <text evidence="1">The sequence shown here is derived from an EMBL/GenBank/DDBJ whole genome shotgun (WGS) entry which is preliminary data.</text>
</comment>
<gene>
    <name evidence="1" type="ORF">PQR57_47210</name>
</gene>
<keyword evidence="2" id="KW-1185">Reference proteome</keyword>
<protein>
    <submittedName>
        <fullName evidence="1">Uncharacterized protein</fullName>
    </submittedName>
</protein>
<proteinExistence type="predicted"/>
<accession>A0ABW9B6C6</accession>
<sequence>MATRLVAAGNRELGRVLKAQKQLAPPAQRTADPVKERSAQLVSGALTFASCAMSALRICCDVDYPVERLKAGSSGQSLSRYFSILFAG</sequence>
<evidence type="ECO:0000313" key="2">
    <source>
        <dbReference type="Proteomes" id="UP001629230"/>
    </source>
</evidence>